<reference evidence="11 12" key="1">
    <citation type="submission" date="2023-07" db="EMBL/GenBank/DDBJ databases">
        <title>Sequencing the genomes of 1000 actinobacteria strains.</title>
        <authorList>
            <person name="Klenk H.-P."/>
        </authorList>
    </citation>
    <scope>NUCLEOTIDE SEQUENCE [LARGE SCALE GENOMIC DNA]</scope>
    <source>
        <strain evidence="11 12">DSM 19515</strain>
    </source>
</reference>
<feature type="compositionally biased region" description="Pro residues" evidence="10">
    <location>
        <begin position="91"/>
        <end position="110"/>
    </location>
</feature>
<comment type="caution">
    <text evidence="11">The sequence shown here is derived from an EMBL/GenBank/DDBJ whole genome shotgun (WGS) entry which is preliminary data.</text>
</comment>
<feature type="compositionally biased region" description="Low complexity" evidence="10">
    <location>
        <begin position="62"/>
        <end position="80"/>
    </location>
</feature>
<evidence type="ECO:0000256" key="8">
    <source>
        <dbReference type="ARBA" id="ARBA00023136"/>
    </source>
</evidence>
<keyword evidence="3 9" id="KW-1003">Cell membrane</keyword>
<dbReference type="Proteomes" id="UP001230145">
    <property type="component" value="Unassembled WGS sequence"/>
</dbReference>
<evidence type="ECO:0000256" key="9">
    <source>
        <dbReference type="HAMAP-Rule" id="MF_00236"/>
    </source>
</evidence>
<accession>A0ABT9PHQ9</accession>
<evidence type="ECO:0000256" key="3">
    <source>
        <dbReference type="ARBA" id="ARBA00022475"/>
    </source>
</evidence>
<comment type="similarity">
    <text evidence="9">Belongs to the TatA/E family.</text>
</comment>
<dbReference type="HAMAP" id="MF_00236">
    <property type="entry name" value="TatA_E"/>
    <property type="match status" value="1"/>
</dbReference>
<name>A0ABT9PHQ9_9ACTO</name>
<evidence type="ECO:0000256" key="1">
    <source>
        <dbReference type="ARBA" id="ARBA00004162"/>
    </source>
</evidence>
<proteinExistence type="inferred from homology"/>
<keyword evidence="8 9" id="KW-0472">Membrane</keyword>
<organism evidence="11 12">
    <name type="scientific">Trueperella abortisuis</name>
    <dbReference type="NCBI Taxonomy" id="445930"/>
    <lineage>
        <taxon>Bacteria</taxon>
        <taxon>Bacillati</taxon>
        <taxon>Actinomycetota</taxon>
        <taxon>Actinomycetes</taxon>
        <taxon>Actinomycetales</taxon>
        <taxon>Actinomycetaceae</taxon>
        <taxon>Trueperella</taxon>
    </lineage>
</organism>
<evidence type="ECO:0000256" key="4">
    <source>
        <dbReference type="ARBA" id="ARBA00022692"/>
    </source>
</evidence>
<dbReference type="RefSeq" id="WP_307634676.1">
    <property type="nucleotide sequence ID" value="NZ_JAUSQL010000001.1"/>
</dbReference>
<evidence type="ECO:0000256" key="7">
    <source>
        <dbReference type="ARBA" id="ARBA00023010"/>
    </source>
</evidence>
<dbReference type="Gene3D" id="1.20.5.3310">
    <property type="match status" value="1"/>
</dbReference>
<keyword evidence="6 9" id="KW-1133">Transmembrane helix</keyword>
<feature type="region of interest" description="Disordered" evidence="10">
    <location>
        <begin position="38"/>
        <end position="122"/>
    </location>
</feature>
<gene>
    <name evidence="9" type="primary">tatA</name>
    <name evidence="11" type="ORF">J2S45_000912</name>
</gene>
<dbReference type="InterPro" id="IPR006312">
    <property type="entry name" value="TatA/E"/>
</dbReference>
<keyword evidence="5 9" id="KW-0653">Protein transport</keyword>
<protein>
    <recommendedName>
        <fullName evidence="9">Sec-independent protein translocase protein TatA</fullName>
    </recommendedName>
</protein>
<comment type="function">
    <text evidence="9">Part of the twin-arginine translocation (Tat) system that transports large folded proteins containing a characteristic twin-arginine motif in their signal peptide across membranes. TatA could form the protein-conducting channel of the Tat system.</text>
</comment>
<keyword evidence="12" id="KW-1185">Reference proteome</keyword>
<evidence type="ECO:0000313" key="12">
    <source>
        <dbReference type="Proteomes" id="UP001230145"/>
    </source>
</evidence>
<comment type="subunit">
    <text evidence="9">The Tat system comprises two distinct complexes: a TatABC complex, containing multiple copies of TatA, TatB and TatC subunits, and a separate TatA complex, containing only TatA subunits. Substrates initially bind to the TatABC complex, which probably triggers association of the separate TatA complex to form the active translocon.</text>
</comment>
<keyword evidence="2 9" id="KW-0813">Transport</keyword>
<evidence type="ECO:0000256" key="5">
    <source>
        <dbReference type="ARBA" id="ARBA00022927"/>
    </source>
</evidence>
<dbReference type="PANTHER" id="PTHR42982">
    <property type="entry name" value="SEC-INDEPENDENT PROTEIN TRANSLOCASE PROTEIN TATA"/>
    <property type="match status" value="1"/>
</dbReference>
<keyword evidence="7 9" id="KW-0811">Translocation</keyword>
<dbReference type="EMBL" id="JAUSQL010000001">
    <property type="protein sequence ID" value="MDP9832233.1"/>
    <property type="molecule type" value="Genomic_DNA"/>
</dbReference>
<comment type="subcellular location">
    <subcellularLocation>
        <location evidence="1 9">Cell membrane</location>
        <topology evidence="1 9">Single-pass membrane protein</topology>
    </subcellularLocation>
</comment>
<evidence type="ECO:0000256" key="6">
    <source>
        <dbReference type="ARBA" id="ARBA00022989"/>
    </source>
</evidence>
<evidence type="ECO:0000313" key="11">
    <source>
        <dbReference type="EMBL" id="MDP9832233.1"/>
    </source>
</evidence>
<dbReference type="PANTHER" id="PTHR42982:SF8">
    <property type="entry name" value="SEC-INDEPENDENT PROTEIN TRANSLOCASE PROTEIN TATA"/>
    <property type="match status" value="1"/>
</dbReference>
<sequence>MKPSHIIILVIVLLIIFGTAKLPDIARSLGQSAKVMKKELRELQDDPKQIPPQGQPYPQPSQAPYAQPGQAPQQGGYVPGEQIPGQALPQQPYPQQPYPQQPYPQTPPNPNGDGQADNQQHQ</sequence>
<evidence type="ECO:0000256" key="10">
    <source>
        <dbReference type="SAM" id="MobiDB-lite"/>
    </source>
</evidence>
<feature type="compositionally biased region" description="Basic and acidic residues" evidence="10">
    <location>
        <begin position="38"/>
        <end position="48"/>
    </location>
</feature>
<feature type="compositionally biased region" description="Pro residues" evidence="10">
    <location>
        <begin position="49"/>
        <end position="61"/>
    </location>
</feature>
<keyword evidence="4 9" id="KW-0812">Transmembrane</keyword>
<dbReference type="Pfam" id="PF02416">
    <property type="entry name" value="TatA_B_E"/>
    <property type="match status" value="1"/>
</dbReference>
<dbReference type="InterPro" id="IPR003369">
    <property type="entry name" value="TatA/B/E"/>
</dbReference>
<evidence type="ECO:0000256" key="2">
    <source>
        <dbReference type="ARBA" id="ARBA00022448"/>
    </source>
</evidence>